<gene>
    <name evidence="2" type="ORF">H9888_02190</name>
</gene>
<keyword evidence="1" id="KW-1133">Transmembrane helix</keyword>
<dbReference type="AlphaFoldDB" id="A0A9D1QD31"/>
<feature type="transmembrane region" description="Helical" evidence="1">
    <location>
        <begin position="96"/>
        <end position="115"/>
    </location>
</feature>
<evidence type="ECO:0000313" key="2">
    <source>
        <dbReference type="EMBL" id="HIW10288.1"/>
    </source>
</evidence>
<keyword evidence="1" id="KW-0472">Membrane</keyword>
<reference evidence="2" key="1">
    <citation type="journal article" date="2021" name="PeerJ">
        <title>Extensive microbial diversity within the chicken gut microbiome revealed by metagenomics and culture.</title>
        <authorList>
            <person name="Gilroy R."/>
            <person name="Ravi A."/>
            <person name="Getino M."/>
            <person name="Pursley I."/>
            <person name="Horton D.L."/>
            <person name="Alikhan N.F."/>
            <person name="Baker D."/>
            <person name="Gharbi K."/>
            <person name="Hall N."/>
            <person name="Watson M."/>
            <person name="Adriaenssens E.M."/>
            <person name="Foster-Nyarko E."/>
            <person name="Jarju S."/>
            <person name="Secka A."/>
            <person name="Antonio M."/>
            <person name="Oren A."/>
            <person name="Chaudhuri R.R."/>
            <person name="La Ragione R."/>
            <person name="Hildebrand F."/>
            <person name="Pallen M.J."/>
        </authorList>
    </citation>
    <scope>NUCLEOTIDE SEQUENCE</scope>
    <source>
        <strain evidence="2">ChiBcec15-1070</strain>
    </source>
</reference>
<keyword evidence="1" id="KW-0812">Transmembrane</keyword>
<dbReference type="InterPro" id="IPR025671">
    <property type="entry name" value="HXXEE"/>
</dbReference>
<feature type="transmembrane region" description="Helical" evidence="1">
    <location>
        <begin position="66"/>
        <end position="89"/>
    </location>
</feature>
<comment type="caution">
    <text evidence="2">The sequence shown here is derived from an EMBL/GenBank/DDBJ whole genome shotgun (WGS) entry which is preliminary data.</text>
</comment>
<organism evidence="2 3">
    <name type="scientific">Candidatus Rikenella faecigallinarum</name>
    <dbReference type="NCBI Taxonomy" id="2838745"/>
    <lineage>
        <taxon>Bacteria</taxon>
        <taxon>Pseudomonadati</taxon>
        <taxon>Bacteroidota</taxon>
        <taxon>Bacteroidia</taxon>
        <taxon>Bacteroidales</taxon>
        <taxon>Rikenellaceae</taxon>
        <taxon>Rikenella</taxon>
    </lineage>
</organism>
<sequence length="154" mass="17685">MEEIIFFRHWVNKNGVRIQSRYPRISRPLLQFGKVATATFSIAVFEELLLVGIAIYVAIFLQIHCIWVILIGAFTIHLLFHLIGAIILGRYTPGSFTALLSLPYCIYAVIHFGNLFTPIQILFWTFVGLLFSGINLWIAQRIALRIDHYFTTKA</sequence>
<dbReference type="Proteomes" id="UP000823926">
    <property type="component" value="Unassembled WGS sequence"/>
</dbReference>
<reference evidence="2" key="2">
    <citation type="submission" date="2021-04" db="EMBL/GenBank/DDBJ databases">
        <authorList>
            <person name="Gilroy R."/>
        </authorList>
    </citation>
    <scope>NUCLEOTIDE SEQUENCE</scope>
    <source>
        <strain evidence="2">ChiBcec15-1070</strain>
    </source>
</reference>
<name>A0A9D1QD31_9BACT</name>
<protein>
    <submittedName>
        <fullName evidence="2">HXXEE domain-containing protein</fullName>
    </submittedName>
</protein>
<feature type="transmembrane region" description="Helical" evidence="1">
    <location>
        <begin position="121"/>
        <end position="139"/>
    </location>
</feature>
<accession>A0A9D1QD31</accession>
<proteinExistence type="predicted"/>
<dbReference type="Pfam" id="PF13787">
    <property type="entry name" value="HXXEE"/>
    <property type="match status" value="1"/>
</dbReference>
<evidence type="ECO:0000256" key="1">
    <source>
        <dbReference type="SAM" id="Phobius"/>
    </source>
</evidence>
<dbReference type="EMBL" id="DXHL01000012">
    <property type="protein sequence ID" value="HIW10288.1"/>
    <property type="molecule type" value="Genomic_DNA"/>
</dbReference>
<feature type="transmembrane region" description="Helical" evidence="1">
    <location>
        <begin position="35"/>
        <end position="60"/>
    </location>
</feature>
<evidence type="ECO:0000313" key="3">
    <source>
        <dbReference type="Proteomes" id="UP000823926"/>
    </source>
</evidence>